<keyword evidence="4" id="KW-1133">Transmembrane helix</keyword>
<dbReference type="InterPro" id="IPR011701">
    <property type="entry name" value="MFS"/>
</dbReference>
<dbReference type="InterPro" id="IPR050327">
    <property type="entry name" value="Proton-linked_MCT"/>
</dbReference>
<evidence type="ECO:0000259" key="5">
    <source>
        <dbReference type="PROSITE" id="PS50850"/>
    </source>
</evidence>
<feature type="transmembrane region" description="Helical" evidence="4">
    <location>
        <begin position="364"/>
        <end position="382"/>
    </location>
</feature>
<feature type="transmembrane region" description="Helical" evidence="4">
    <location>
        <begin position="402"/>
        <end position="424"/>
    </location>
</feature>
<dbReference type="GO" id="GO:0016020">
    <property type="term" value="C:membrane"/>
    <property type="evidence" value="ECO:0007669"/>
    <property type="project" value="UniProtKB-SubCell"/>
</dbReference>
<organism evidence="6 7">
    <name type="scientific">Rhodotorula toruloides</name>
    <name type="common">Yeast</name>
    <name type="synonym">Rhodosporidium toruloides</name>
    <dbReference type="NCBI Taxonomy" id="5286"/>
    <lineage>
        <taxon>Eukaryota</taxon>
        <taxon>Fungi</taxon>
        <taxon>Dikarya</taxon>
        <taxon>Basidiomycota</taxon>
        <taxon>Pucciniomycotina</taxon>
        <taxon>Microbotryomycetes</taxon>
        <taxon>Sporidiobolales</taxon>
        <taxon>Sporidiobolaceae</taxon>
        <taxon>Rhodotorula</taxon>
    </lineage>
</organism>
<evidence type="ECO:0000256" key="3">
    <source>
        <dbReference type="SAM" id="MobiDB-lite"/>
    </source>
</evidence>
<dbReference type="GO" id="GO:0022857">
    <property type="term" value="F:transmembrane transporter activity"/>
    <property type="evidence" value="ECO:0007669"/>
    <property type="project" value="InterPro"/>
</dbReference>
<keyword evidence="4" id="KW-0812">Transmembrane</keyword>
<comment type="subcellular location">
    <subcellularLocation>
        <location evidence="1">Membrane</location>
        <topology evidence="1">Multi-pass membrane protein</topology>
    </subcellularLocation>
</comment>
<keyword evidence="4" id="KW-0472">Membrane</keyword>
<dbReference type="AlphaFoldDB" id="A0A2T0AA38"/>
<feature type="transmembrane region" description="Helical" evidence="4">
    <location>
        <begin position="491"/>
        <end position="516"/>
    </location>
</feature>
<feature type="domain" description="Major facilitator superfamily (MFS) profile" evidence="5">
    <location>
        <begin position="196"/>
        <end position="587"/>
    </location>
</feature>
<evidence type="ECO:0000256" key="1">
    <source>
        <dbReference type="ARBA" id="ARBA00004141"/>
    </source>
</evidence>
<dbReference type="SUPFAM" id="SSF103473">
    <property type="entry name" value="MFS general substrate transporter"/>
    <property type="match status" value="1"/>
</dbReference>
<feature type="region of interest" description="Disordered" evidence="3">
    <location>
        <begin position="50"/>
        <end position="131"/>
    </location>
</feature>
<comment type="caution">
    <text evidence="6">The sequence shown here is derived from an EMBL/GenBank/DDBJ whole genome shotgun (WGS) entry which is preliminary data.</text>
</comment>
<dbReference type="OrthoDB" id="6499973at2759"/>
<feature type="transmembrane region" description="Helical" evidence="4">
    <location>
        <begin position="323"/>
        <end position="344"/>
    </location>
</feature>
<dbReference type="Gene3D" id="1.20.1250.20">
    <property type="entry name" value="MFS general substrate transporter like domains"/>
    <property type="match status" value="2"/>
</dbReference>
<feature type="region of interest" description="Disordered" evidence="3">
    <location>
        <begin position="1"/>
        <end position="28"/>
    </location>
</feature>
<sequence>MTTTTASTDDHGNRTSSPTASTFSTETANAIATLPEDSSAYDDAKSKATSIKSAARSSRSKLVELEDEETASIRSEGYAKSPTTSTAPILAVTAAEDELQRTPTRGVTLEHGRQSSQVDEVEESEKPLPVLPATKASSSYDEESLISSKDKSEVAIDMSKTSSTTYPPIKAELPTSTPIPHDEVVAIAPPDGGLRAWLNVVGGFLILFASFGLVTAYGVFQAYYKQAFLRDHSESAISWIGSVQLCLFFVMALVAGPLFDKGRFRLLIGLGSALWILSIFLIPQATKYWHTMIIQGVLGGLGVGLLFLPALSIQSHWFERRRALAIGLVASGTSIGGIVFPIMLNKLIVNPDVGFANAVRAAGYLVAALLAIANLIMAPHPARALAKKPPHPPLKQIFNPTYTFFVIGAAILGFGCWMPNFYIQVYFKVHGASANATYYSLAMFNAGSFLGRTLPNLIADFVGPYNVTVFCCTCAGVILFCMHIMTSQPALIAFAILYGFFSGGFISLVSPLIVSISDHLGEIGLRQGIAFLCMAASALGGNPIVGRLLGNHHGDFLYPIVFSATMLLGGTAITAVGQVLQMKKKGTWRV</sequence>
<evidence type="ECO:0000313" key="7">
    <source>
        <dbReference type="Proteomes" id="UP000239560"/>
    </source>
</evidence>
<comment type="similarity">
    <text evidence="2">Belongs to the major facilitator superfamily. Monocarboxylate porter (TC 2.A.1.13) family.</text>
</comment>
<feature type="compositionally biased region" description="Polar residues" evidence="3">
    <location>
        <begin position="14"/>
        <end position="28"/>
    </location>
</feature>
<feature type="transmembrane region" description="Helical" evidence="4">
    <location>
        <begin position="528"/>
        <end position="550"/>
    </location>
</feature>
<feature type="transmembrane region" description="Helical" evidence="4">
    <location>
        <begin position="292"/>
        <end position="311"/>
    </location>
</feature>
<feature type="transmembrane region" description="Helical" evidence="4">
    <location>
        <begin position="236"/>
        <end position="259"/>
    </location>
</feature>
<gene>
    <name evidence="6" type="ORF">AAT19DRAFT_13874</name>
</gene>
<evidence type="ECO:0000256" key="4">
    <source>
        <dbReference type="SAM" id="Phobius"/>
    </source>
</evidence>
<accession>A0A2T0AA38</accession>
<feature type="transmembrane region" description="Helical" evidence="4">
    <location>
        <begin position="266"/>
        <end position="286"/>
    </location>
</feature>
<dbReference type="PROSITE" id="PS50850">
    <property type="entry name" value="MFS"/>
    <property type="match status" value="1"/>
</dbReference>
<feature type="transmembrane region" description="Helical" evidence="4">
    <location>
        <begin position="556"/>
        <end position="580"/>
    </location>
</feature>
<protein>
    <submittedName>
        <fullName evidence="6">Putative monocarboxylate transporter</fullName>
    </submittedName>
</protein>
<feature type="transmembrane region" description="Helical" evidence="4">
    <location>
        <begin position="467"/>
        <end position="485"/>
    </location>
</feature>
<dbReference type="Pfam" id="PF07690">
    <property type="entry name" value="MFS_1"/>
    <property type="match status" value="1"/>
</dbReference>
<dbReference type="InterPro" id="IPR020846">
    <property type="entry name" value="MFS_dom"/>
</dbReference>
<evidence type="ECO:0000313" key="6">
    <source>
        <dbReference type="EMBL" id="PRQ74852.1"/>
    </source>
</evidence>
<dbReference type="PANTHER" id="PTHR11360">
    <property type="entry name" value="MONOCARBOXYLATE TRANSPORTER"/>
    <property type="match status" value="1"/>
</dbReference>
<feature type="transmembrane region" description="Helical" evidence="4">
    <location>
        <begin position="196"/>
        <end position="224"/>
    </location>
</feature>
<proteinExistence type="inferred from homology"/>
<reference evidence="6 7" key="1">
    <citation type="journal article" date="2018" name="Elife">
        <title>Functional genomics of lipid metabolism in the oleaginous yeast Rhodosporidium toruloides.</title>
        <authorList>
            <person name="Coradetti S.T."/>
            <person name="Pinel D."/>
            <person name="Geiselman G."/>
            <person name="Ito M."/>
            <person name="Mondo S."/>
            <person name="Reilly M.C."/>
            <person name="Cheng Y.F."/>
            <person name="Bauer S."/>
            <person name="Grigoriev I."/>
            <person name="Gladden J.M."/>
            <person name="Simmons B.A."/>
            <person name="Brem R."/>
            <person name="Arkin A.P."/>
            <person name="Skerker J.M."/>
        </authorList>
    </citation>
    <scope>NUCLEOTIDE SEQUENCE [LARGE SCALE GENOMIC DNA]</scope>
    <source>
        <strain evidence="6 7">NBRC 0880</strain>
    </source>
</reference>
<dbReference type="Proteomes" id="UP000239560">
    <property type="component" value="Unassembled WGS sequence"/>
</dbReference>
<dbReference type="PANTHER" id="PTHR11360:SF177">
    <property type="entry name" value="RIBOFLAVIN TRANSPORTER MCH5"/>
    <property type="match status" value="1"/>
</dbReference>
<evidence type="ECO:0000256" key="2">
    <source>
        <dbReference type="ARBA" id="ARBA00006727"/>
    </source>
</evidence>
<dbReference type="InterPro" id="IPR036259">
    <property type="entry name" value="MFS_trans_sf"/>
</dbReference>
<name>A0A2T0AA38_RHOTO</name>
<dbReference type="EMBL" id="LCTV02000005">
    <property type="protein sequence ID" value="PRQ74852.1"/>
    <property type="molecule type" value="Genomic_DNA"/>
</dbReference>